<comment type="caution">
    <text evidence="6">The sequence shown here is derived from an EMBL/GenBank/DDBJ whole genome shotgun (WGS) entry which is preliminary data.</text>
</comment>
<keyword evidence="5" id="KW-0520">NAD</keyword>
<proteinExistence type="predicted"/>
<dbReference type="InterPro" id="IPR052206">
    <property type="entry name" value="Retinol_saturase"/>
</dbReference>
<accession>A0A9D9GZ43</accession>
<feature type="non-terminal residue" evidence="6">
    <location>
        <position position="1"/>
    </location>
</feature>
<gene>
    <name evidence="6" type="ORF">IAC68_05050</name>
</gene>
<protein>
    <submittedName>
        <fullName evidence="6">NAD(P)/FAD-dependent oxidoreductase</fullName>
    </submittedName>
</protein>
<keyword evidence="4" id="KW-0521">NADP</keyword>
<evidence type="ECO:0000256" key="3">
    <source>
        <dbReference type="ARBA" id="ARBA00022827"/>
    </source>
</evidence>
<reference evidence="6" key="2">
    <citation type="journal article" date="2021" name="PeerJ">
        <title>Extensive microbial diversity within the chicken gut microbiome revealed by metagenomics and culture.</title>
        <authorList>
            <person name="Gilroy R."/>
            <person name="Ravi A."/>
            <person name="Getino M."/>
            <person name="Pursley I."/>
            <person name="Horton D.L."/>
            <person name="Alikhan N.F."/>
            <person name="Baker D."/>
            <person name="Gharbi K."/>
            <person name="Hall N."/>
            <person name="Watson M."/>
            <person name="Adriaenssens E.M."/>
            <person name="Foster-Nyarko E."/>
            <person name="Jarju S."/>
            <person name="Secka A."/>
            <person name="Antonio M."/>
            <person name="Oren A."/>
            <person name="Chaudhuri R.R."/>
            <person name="La Ragione R."/>
            <person name="Hildebrand F."/>
            <person name="Pallen M.J."/>
        </authorList>
    </citation>
    <scope>NUCLEOTIDE SEQUENCE</scope>
    <source>
        <strain evidence="6">15467</strain>
    </source>
</reference>
<evidence type="ECO:0000313" key="6">
    <source>
        <dbReference type="EMBL" id="MBO8429278.1"/>
    </source>
</evidence>
<dbReference type="Proteomes" id="UP000823635">
    <property type="component" value="Unassembled WGS sequence"/>
</dbReference>
<dbReference type="AlphaFoldDB" id="A0A9D9GZ43"/>
<organism evidence="6 7">
    <name type="scientific">Candidatus Egerieousia excrementavium</name>
    <dbReference type="NCBI Taxonomy" id="2840778"/>
    <lineage>
        <taxon>Bacteria</taxon>
        <taxon>Pseudomonadati</taxon>
        <taxon>Bacteroidota</taxon>
        <taxon>Bacteroidia</taxon>
        <taxon>Bacteroidales</taxon>
        <taxon>Candidatus Egerieousia</taxon>
    </lineage>
</organism>
<dbReference type="PANTHER" id="PTHR46091">
    <property type="entry name" value="BLR7054 PROTEIN"/>
    <property type="match status" value="1"/>
</dbReference>
<evidence type="ECO:0000313" key="7">
    <source>
        <dbReference type="Proteomes" id="UP000823635"/>
    </source>
</evidence>
<keyword evidence="3" id="KW-0274">FAD</keyword>
<dbReference type="PANTHER" id="PTHR46091:SF3">
    <property type="entry name" value="AMINE OXIDASE DOMAIN-CONTAINING PROTEIN"/>
    <property type="match status" value="1"/>
</dbReference>
<keyword evidence="1" id="KW-0285">Flavoprotein</keyword>
<sequence>PQTIGAFSLYLQFREGSVPYMNHNFFSYHTESPWGCEEYTENQWPKGYLYMHGCQTPGQRFAQSGMVISYMRADELARWQHTSTGRRGTEYADFISSRAERLLELLERDFPLLRGNIVRYHTSSPLTYRDYTGTQDGSIYGVAKDITLGSAGRVPHKTRIPNLYLAGQNVNSHGILGVIVGSVVTCSEFLGSDYLYRKISEADK</sequence>
<evidence type="ECO:0000256" key="5">
    <source>
        <dbReference type="ARBA" id="ARBA00023027"/>
    </source>
</evidence>
<reference evidence="6" key="1">
    <citation type="submission" date="2020-10" db="EMBL/GenBank/DDBJ databases">
        <authorList>
            <person name="Gilroy R."/>
        </authorList>
    </citation>
    <scope>NUCLEOTIDE SEQUENCE</scope>
    <source>
        <strain evidence="6">15467</strain>
    </source>
</reference>
<evidence type="ECO:0000256" key="4">
    <source>
        <dbReference type="ARBA" id="ARBA00022857"/>
    </source>
</evidence>
<evidence type="ECO:0000256" key="2">
    <source>
        <dbReference type="ARBA" id="ARBA00022729"/>
    </source>
</evidence>
<keyword evidence="2" id="KW-0732">Signal</keyword>
<dbReference type="EMBL" id="JADINB010000114">
    <property type="protein sequence ID" value="MBO8429278.1"/>
    <property type="molecule type" value="Genomic_DNA"/>
</dbReference>
<name>A0A9D9GZ43_9BACT</name>
<evidence type="ECO:0000256" key="1">
    <source>
        <dbReference type="ARBA" id="ARBA00022630"/>
    </source>
</evidence>